<dbReference type="Pfam" id="PF07690">
    <property type="entry name" value="MFS_1"/>
    <property type="match status" value="1"/>
</dbReference>
<dbReference type="RefSeq" id="WP_351955760.1">
    <property type="nucleotide sequence ID" value="NZ_JBEOZM010000002.1"/>
</dbReference>
<comment type="caution">
    <text evidence="10">The sequence shown here is derived from an EMBL/GenBank/DDBJ whole genome shotgun (WGS) entry which is preliminary data.</text>
</comment>
<evidence type="ECO:0000256" key="5">
    <source>
        <dbReference type="ARBA" id="ARBA00022989"/>
    </source>
</evidence>
<evidence type="ECO:0000256" key="2">
    <source>
        <dbReference type="ARBA" id="ARBA00022448"/>
    </source>
</evidence>
<dbReference type="PANTHER" id="PTHR42718:SF42">
    <property type="entry name" value="EXPORT PROTEIN"/>
    <property type="match status" value="1"/>
</dbReference>
<gene>
    <name evidence="10" type="ORF">ABT211_05010</name>
</gene>
<reference evidence="10 11" key="1">
    <citation type="submission" date="2024-06" db="EMBL/GenBank/DDBJ databases">
        <title>The Natural Products Discovery Center: Release of the First 8490 Sequenced Strains for Exploring Actinobacteria Biosynthetic Diversity.</title>
        <authorList>
            <person name="Kalkreuter E."/>
            <person name="Kautsar S.A."/>
            <person name="Yang D."/>
            <person name="Bader C.D."/>
            <person name="Teijaro C.N."/>
            <person name="Fluegel L."/>
            <person name="Davis C.M."/>
            <person name="Simpson J.R."/>
            <person name="Lauterbach L."/>
            <person name="Steele A.D."/>
            <person name="Gui C."/>
            <person name="Meng S."/>
            <person name="Li G."/>
            <person name="Viehrig K."/>
            <person name="Ye F."/>
            <person name="Su P."/>
            <person name="Kiefer A.F."/>
            <person name="Nichols A."/>
            <person name="Cepeda A.J."/>
            <person name="Yan W."/>
            <person name="Fan B."/>
            <person name="Jiang Y."/>
            <person name="Adhikari A."/>
            <person name="Zheng C.-J."/>
            <person name="Schuster L."/>
            <person name="Cowan T.M."/>
            <person name="Smanski M.J."/>
            <person name="Chevrette M.G."/>
            <person name="De Carvalho L.P.S."/>
            <person name="Shen B."/>
        </authorList>
    </citation>
    <scope>NUCLEOTIDE SEQUENCE [LARGE SCALE GENOMIC DNA]</scope>
    <source>
        <strain evidence="10 11">NPDC001694</strain>
    </source>
</reference>
<dbReference type="Gene3D" id="1.20.1720.10">
    <property type="entry name" value="Multidrug resistance protein D"/>
    <property type="match status" value="1"/>
</dbReference>
<dbReference type="Proteomes" id="UP001490365">
    <property type="component" value="Unassembled WGS sequence"/>
</dbReference>
<dbReference type="InterPro" id="IPR011701">
    <property type="entry name" value="MFS"/>
</dbReference>
<feature type="domain" description="Major facilitator superfamily (MFS) profile" evidence="9">
    <location>
        <begin position="32"/>
        <end position="525"/>
    </location>
</feature>
<feature type="transmembrane region" description="Helical" evidence="8">
    <location>
        <begin position="188"/>
        <end position="206"/>
    </location>
</feature>
<organism evidence="10 11">
    <name type="scientific">Streptomyces sp. 900105755</name>
    <dbReference type="NCBI Taxonomy" id="3154389"/>
    <lineage>
        <taxon>Bacteria</taxon>
        <taxon>Bacillati</taxon>
        <taxon>Actinomycetota</taxon>
        <taxon>Actinomycetes</taxon>
        <taxon>Kitasatosporales</taxon>
        <taxon>Streptomycetaceae</taxon>
        <taxon>Streptomyces</taxon>
    </lineage>
</organism>
<dbReference type="PANTHER" id="PTHR42718">
    <property type="entry name" value="MAJOR FACILITATOR SUPERFAMILY MULTIDRUG TRANSPORTER MFSC"/>
    <property type="match status" value="1"/>
</dbReference>
<dbReference type="SUPFAM" id="SSF103473">
    <property type="entry name" value="MFS general substrate transporter"/>
    <property type="match status" value="1"/>
</dbReference>
<evidence type="ECO:0000256" key="6">
    <source>
        <dbReference type="ARBA" id="ARBA00023136"/>
    </source>
</evidence>
<proteinExistence type="predicted"/>
<dbReference type="PROSITE" id="PS50850">
    <property type="entry name" value="MFS"/>
    <property type="match status" value="1"/>
</dbReference>
<keyword evidence="2" id="KW-0813">Transport</keyword>
<feature type="transmembrane region" description="Helical" evidence="8">
    <location>
        <begin position="123"/>
        <end position="144"/>
    </location>
</feature>
<keyword evidence="7" id="KW-0046">Antibiotic resistance</keyword>
<evidence type="ECO:0000256" key="8">
    <source>
        <dbReference type="SAM" id="Phobius"/>
    </source>
</evidence>
<feature type="transmembrane region" description="Helical" evidence="8">
    <location>
        <begin position="326"/>
        <end position="344"/>
    </location>
</feature>
<evidence type="ECO:0000313" key="10">
    <source>
        <dbReference type="EMBL" id="MER6266649.1"/>
    </source>
</evidence>
<dbReference type="CDD" id="cd17321">
    <property type="entry name" value="MFS_MMR_MDR_like"/>
    <property type="match status" value="1"/>
</dbReference>
<evidence type="ECO:0000256" key="7">
    <source>
        <dbReference type="ARBA" id="ARBA00023251"/>
    </source>
</evidence>
<keyword evidence="5 8" id="KW-1133">Transmembrane helix</keyword>
<evidence type="ECO:0000256" key="4">
    <source>
        <dbReference type="ARBA" id="ARBA00022692"/>
    </source>
</evidence>
<feature type="transmembrane region" description="Helical" evidence="8">
    <location>
        <begin position="68"/>
        <end position="86"/>
    </location>
</feature>
<dbReference type="EMBL" id="JBEOZM010000002">
    <property type="protein sequence ID" value="MER6266649.1"/>
    <property type="molecule type" value="Genomic_DNA"/>
</dbReference>
<evidence type="ECO:0000256" key="3">
    <source>
        <dbReference type="ARBA" id="ARBA00022475"/>
    </source>
</evidence>
<evidence type="ECO:0000256" key="1">
    <source>
        <dbReference type="ARBA" id="ARBA00004651"/>
    </source>
</evidence>
<feature type="transmembrane region" description="Helical" evidence="8">
    <location>
        <begin position="98"/>
        <end position="117"/>
    </location>
</feature>
<keyword evidence="6 8" id="KW-0472">Membrane</keyword>
<feature type="transmembrane region" description="Helical" evidence="8">
    <location>
        <begin position="250"/>
        <end position="266"/>
    </location>
</feature>
<sequence>MVSKPTLAEASVQKPAPAAPGIRRLRGHPWLSLLAVALGVMLVALDGTIVAIASPAIQKDLDASLPDIQWVTNAYLLALAVSLITVGKLGDRFGHTRIFLMGAVGFVASSVGIGLTNDIKVMIGLRVVQGLFGAMLQPTALGIVRATFPPEKLNSAIGIWGAVVAASTAAGPIVGGLLVEHVNWESCFYVNVPVGIVAVVMGLLFLKDTERDQDSKSFDVPGIVLLSGALFLLVWALIKAPDYGWGDAKTLGFFGATLVVGLLFVLRESRTKEPLLPLRLFRSLPLSAGTVLIVMLAFCLFGAMFYMTFYLQNVHGMSAVDAGVRMLPLTGLLVVGSPLAGVLINRFGPRPPIVVGMLVTAGALFGLGGLDTGSGANDTLVCFGMLGLGLAPIMVGATEVIVGHAEVELAGVAGGLQSTAMQVGGTLGTAVLGAVMTAKVNDVFTERWSAAHLPPLRGEQLAQAKEAVSVGVAPVAPKTPAPVAEVITNITHHAFMDGMSLAFVVAGVVALVGAAIGLLTKQGRKVEGTAVHI</sequence>
<feature type="transmembrane region" description="Helical" evidence="8">
    <location>
        <begin position="351"/>
        <end position="370"/>
    </location>
</feature>
<name>A0ABV1T9D8_9ACTN</name>
<dbReference type="InterPro" id="IPR004638">
    <property type="entry name" value="EmrB-like"/>
</dbReference>
<evidence type="ECO:0000313" key="11">
    <source>
        <dbReference type="Proteomes" id="UP001490365"/>
    </source>
</evidence>
<comment type="subcellular location">
    <subcellularLocation>
        <location evidence="1">Cell membrane</location>
        <topology evidence="1">Multi-pass membrane protein</topology>
    </subcellularLocation>
</comment>
<feature type="transmembrane region" description="Helical" evidence="8">
    <location>
        <begin position="499"/>
        <end position="519"/>
    </location>
</feature>
<dbReference type="NCBIfam" id="TIGR00711">
    <property type="entry name" value="efflux_EmrB"/>
    <property type="match status" value="1"/>
</dbReference>
<feature type="transmembrane region" description="Helical" evidence="8">
    <location>
        <begin position="286"/>
        <end position="306"/>
    </location>
</feature>
<keyword evidence="3" id="KW-1003">Cell membrane</keyword>
<feature type="transmembrane region" description="Helical" evidence="8">
    <location>
        <begin position="218"/>
        <end position="238"/>
    </location>
</feature>
<keyword evidence="11" id="KW-1185">Reference proteome</keyword>
<protein>
    <submittedName>
        <fullName evidence="10">DHA2 family efflux MFS transporter permease subunit</fullName>
    </submittedName>
</protein>
<feature type="transmembrane region" description="Helical" evidence="8">
    <location>
        <begin position="156"/>
        <end position="176"/>
    </location>
</feature>
<feature type="transmembrane region" description="Helical" evidence="8">
    <location>
        <begin position="30"/>
        <end position="56"/>
    </location>
</feature>
<dbReference type="InterPro" id="IPR020846">
    <property type="entry name" value="MFS_dom"/>
</dbReference>
<evidence type="ECO:0000259" key="9">
    <source>
        <dbReference type="PROSITE" id="PS50850"/>
    </source>
</evidence>
<accession>A0ABV1T9D8</accession>
<dbReference type="Gene3D" id="1.20.1250.20">
    <property type="entry name" value="MFS general substrate transporter like domains"/>
    <property type="match status" value="1"/>
</dbReference>
<keyword evidence="4 8" id="KW-0812">Transmembrane</keyword>
<dbReference type="InterPro" id="IPR036259">
    <property type="entry name" value="MFS_trans_sf"/>
</dbReference>